<dbReference type="Pfam" id="PF01624">
    <property type="entry name" value="MutS_I"/>
    <property type="match status" value="1"/>
</dbReference>
<dbReference type="InterPro" id="IPR045076">
    <property type="entry name" value="MutS"/>
</dbReference>
<dbReference type="GO" id="GO:0006312">
    <property type="term" value="P:mitotic recombination"/>
    <property type="evidence" value="ECO:0007669"/>
    <property type="project" value="TreeGrafter"/>
</dbReference>
<dbReference type="SMART" id="SM00534">
    <property type="entry name" value="MUTSac"/>
    <property type="match status" value="1"/>
</dbReference>
<dbReference type="SUPFAM" id="SSF48334">
    <property type="entry name" value="DNA repair protein MutS, domain III"/>
    <property type="match status" value="1"/>
</dbReference>
<dbReference type="GO" id="GO:0005524">
    <property type="term" value="F:ATP binding"/>
    <property type="evidence" value="ECO:0007669"/>
    <property type="project" value="UniProtKB-KW"/>
</dbReference>
<accession>A0AAV5RC36</accession>
<gene>
    <name evidence="16" type="ORF">DAPK24_049260</name>
</gene>
<feature type="domain" description="DNA mismatch repair proteins mutS family" evidence="15">
    <location>
        <begin position="859"/>
        <end position="875"/>
    </location>
</feature>
<proteinExistence type="inferred from homology"/>
<evidence type="ECO:0000256" key="11">
    <source>
        <dbReference type="ARBA" id="ARBA00025373"/>
    </source>
</evidence>
<evidence type="ECO:0000313" key="17">
    <source>
        <dbReference type="Proteomes" id="UP001378960"/>
    </source>
</evidence>
<dbReference type="Pfam" id="PF05190">
    <property type="entry name" value="MutS_IV"/>
    <property type="match status" value="1"/>
</dbReference>
<dbReference type="Proteomes" id="UP001378960">
    <property type="component" value="Unassembled WGS sequence"/>
</dbReference>
<keyword evidence="9" id="KW-0234">DNA repair</keyword>
<evidence type="ECO:0000256" key="7">
    <source>
        <dbReference type="ARBA" id="ARBA00022840"/>
    </source>
</evidence>
<keyword evidence="8" id="KW-0238">DNA-binding</keyword>
<sequence>MSQHSISKFFSNVKKEKELSNDVILDCNNPHTNTNVNVDLKPKITKRKANNTEKSTKLTNSNKKLKSNLTEFEKQILLFKLNHLNKLLLIQNGYRYKFFGNDALIASKILNIKLTNGKLSYDLNNPSKNDYLYSTFASASIPIERLLIHVRRLINKGYIVGIVDQIETAAIRDGNGDFNEDDDTLTTKPTKSKIFERKLTNIYSPGTFINDDDLENSVNGKSIIFINESINNYISIVSVNVFTSNIVYDEFNDNFNRSELELRLYHLEPIEIKTIGNNISSETINCIKNFQKFNSNTSHNNSNISYNHIQSSSSSPSKLFGDIISEFQENDLNNEIISFLSNLQLPLIECFYEQFQYLKEFKLSSSFEFLENYKNFSDIDNNIILDSSVLKNLEIFNNLTTGSERGTLFEILNNTLTKFGQRVLKNWIYRPLINKNLIIERYDAIDFMIKKSNSLQIERVVNLLKNCPDLELIHSRIHYNKSNRREVYIFLRKIVDILKMFQNVNDQLFSQDIFNSDLLYNFYHDFKKFSVDEFDNINNLLDMIYSPAAMDLKSSNNITDYFNEKFFKYDEIQTSNDKIQNVYNELDEELLNIREITKNKGLKYLKINNEPYLIEIRKSNINMIPNDWIRISATANCIRFRSPQTIKLYKKLKYYEELHKQLCNRLFEEFINKIKTYHYQISKLINKLGMFDALFSLSIASSNNNYNKPNLVDIPIIKLKNSRNPISEYLLKQKTVSIFNQNSIKSSTYIENDFNLNTDNFNKNNNKNTNNKIALITGPNMGGKSSFMRQVGLITIMSQIGSFIPCDKNSILGIFNNICIRIGSNDNIFQGKSTFQIELMECKKILDIVLNNDQNNKNSLILIDELGRGTSTTDGLSIAWSVLDYFINNFNNNIAVLFITHFKQLEKFENLTNGIVKNYFMGYKLINENDLMFTYKLTPGSSNGSYGIYCAKLSGLPEIIVNRSNEISNKMESKDILNELKKVKKLINTKEMYKLHNFTERL</sequence>
<name>A0AAV5RC36_PICKL</name>
<dbReference type="InterPro" id="IPR007696">
    <property type="entry name" value="DNA_mismatch_repair_MutS_core"/>
</dbReference>
<dbReference type="Gene3D" id="3.40.50.300">
    <property type="entry name" value="P-loop containing nucleotide triphosphate hydrolases"/>
    <property type="match status" value="1"/>
</dbReference>
<dbReference type="AlphaFoldDB" id="A0AAV5RC36"/>
<dbReference type="Gene3D" id="3.40.1170.10">
    <property type="entry name" value="DNA repair protein MutS, domain I"/>
    <property type="match status" value="1"/>
</dbReference>
<dbReference type="SMART" id="SM00533">
    <property type="entry name" value="MUTSd"/>
    <property type="match status" value="1"/>
</dbReference>
<dbReference type="GO" id="GO:0005634">
    <property type="term" value="C:nucleus"/>
    <property type="evidence" value="ECO:0007669"/>
    <property type="project" value="UniProtKB-SubCell"/>
</dbReference>
<dbReference type="PANTHER" id="PTHR11361">
    <property type="entry name" value="DNA MISMATCH REPAIR PROTEIN MUTS FAMILY MEMBER"/>
    <property type="match status" value="1"/>
</dbReference>
<comment type="similarity">
    <text evidence="2">Belongs to the DNA mismatch repair MutS family. MSH3 subfamily.</text>
</comment>
<dbReference type="InterPro" id="IPR000432">
    <property type="entry name" value="DNA_mismatch_repair_MutS_C"/>
</dbReference>
<dbReference type="PANTHER" id="PTHR11361:SF122">
    <property type="entry name" value="DNA MISMATCH REPAIR PROTEIN MSH3"/>
    <property type="match status" value="1"/>
</dbReference>
<dbReference type="PROSITE" id="PS00486">
    <property type="entry name" value="DNA_MISMATCH_REPAIR_2"/>
    <property type="match status" value="1"/>
</dbReference>
<dbReference type="SUPFAM" id="SSF55271">
    <property type="entry name" value="DNA repair protein MutS, domain I"/>
    <property type="match status" value="1"/>
</dbReference>
<dbReference type="InterPro" id="IPR036187">
    <property type="entry name" value="DNA_mismatch_repair_MutS_sf"/>
</dbReference>
<keyword evidence="7" id="KW-0067">ATP-binding</keyword>
<dbReference type="InterPro" id="IPR017261">
    <property type="entry name" value="DNA_mismatch_repair_MutS/MSH"/>
</dbReference>
<evidence type="ECO:0000256" key="1">
    <source>
        <dbReference type="ARBA" id="ARBA00004123"/>
    </source>
</evidence>
<dbReference type="InterPro" id="IPR016151">
    <property type="entry name" value="DNA_mismatch_repair_MutS_N"/>
</dbReference>
<keyword evidence="17" id="KW-1185">Reference proteome</keyword>
<dbReference type="PIRSF" id="PIRSF037677">
    <property type="entry name" value="DNA_mis_repair_Msh6"/>
    <property type="match status" value="1"/>
</dbReference>
<evidence type="ECO:0000256" key="14">
    <source>
        <dbReference type="SAM" id="Coils"/>
    </source>
</evidence>
<dbReference type="InterPro" id="IPR007695">
    <property type="entry name" value="DNA_mismatch_repair_MutS-lik_N"/>
</dbReference>
<reference evidence="16 17" key="1">
    <citation type="journal article" date="2023" name="Elife">
        <title>Identification of key yeast species and microbe-microbe interactions impacting larval growth of Drosophila in the wild.</title>
        <authorList>
            <person name="Mure A."/>
            <person name="Sugiura Y."/>
            <person name="Maeda R."/>
            <person name="Honda K."/>
            <person name="Sakurai N."/>
            <person name="Takahashi Y."/>
            <person name="Watada M."/>
            <person name="Katoh T."/>
            <person name="Gotoh A."/>
            <person name="Gotoh Y."/>
            <person name="Taniguchi I."/>
            <person name="Nakamura K."/>
            <person name="Hayashi T."/>
            <person name="Katayama T."/>
            <person name="Uemura T."/>
            <person name="Hattori Y."/>
        </authorList>
    </citation>
    <scope>NUCLEOTIDE SEQUENCE [LARGE SCALE GENOMIC DNA]</scope>
    <source>
        <strain evidence="16 17">PK-24</strain>
    </source>
</reference>
<dbReference type="SUPFAM" id="SSF52540">
    <property type="entry name" value="P-loop containing nucleoside triphosphate hydrolases"/>
    <property type="match status" value="1"/>
</dbReference>
<evidence type="ECO:0000256" key="3">
    <source>
        <dbReference type="ARBA" id="ARBA00019000"/>
    </source>
</evidence>
<keyword evidence="5" id="KW-0547">Nucleotide-binding</keyword>
<keyword evidence="14" id="KW-0175">Coiled coil</keyword>
<dbReference type="GO" id="GO:0030983">
    <property type="term" value="F:mismatched DNA binding"/>
    <property type="evidence" value="ECO:0007669"/>
    <property type="project" value="InterPro"/>
</dbReference>
<dbReference type="EMBL" id="BTGB01000009">
    <property type="protein sequence ID" value="GMM48328.1"/>
    <property type="molecule type" value="Genomic_DNA"/>
</dbReference>
<comment type="caution">
    <text evidence="16">The sequence shown here is derived from an EMBL/GenBank/DDBJ whole genome shotgun (WGS) entry which is preliminary data.</text>
</comment>
<evidence type="ECO:0000256" key="2">
    <source>
        <dbReference type="ARBA" id="ARBA00007094"/>
    </source>
</evidence>
<evidence type="ECO:0000256" key="13">
    <source>
        <dbReference type="ARBA" id="ARBA00029792"/>
    </source>
</evidence>
<evidence type="ECO:0000256" key="12">
    <source>
        <dbReference type="ARBA" id="ARBA00025902"/>
    </source>
</evidence>
<dbReference type="GO" id="GO:0140664">
    <property type="term" value="F:ATP-dependent DNA damage sensor activity"/>
    <property type="evidence" value="ECO:0007669"/>
    <property type="project" value="InterPro"/>
</dbReference>
<organism evidence="16 17">
    <name type="scientific">Pichia kluyveri</name>
    <name type="common">Yeast</name>
    <dbReference type="NCBI Taxonomy" id="36015"/>
    <lineage>
        <taxon>Eukaryota</taxon>
        <taxon>Fungi</taxon>
        <taxon>Dikarya</taxon>
        <taxon>Ascomycota</taxon>
        <taxon>Saccharomycotina</taxon>
        <taxon>Pichiomycetes</taxon>
        <taxon>Pichiales</taxon>
        <taxon>Pichiaceae</taxon>
        <taxon>Pichia</taxon>
    </lineage>
</organism>
<dbReference type="InterPro" id="IPR007861">
    <property type="entry name" value="DNA_mismatch_repair_MutS_clamp"/>
</dbReference>
<feature type="coiled-coil region" evidence="14">
    <location>
        <begin position="569"/>
        <end position="599"/>
    </location>
</feature>
<evidence type="ECO:0000256" key="8">
    <source>
        <dbReference type="ARBA" id="ARBA00023125"/>
    </source>
</evidence>
<protein>
    <recommendedName>
        <fullName evidence="3">DNA mismatch repair protein MSH3</fullName>
    </recommendedName>
    <alternativeName>
        <fullName evidence="4">DNA mismatch repair protein msh3</fullName>
    </alternativeName>
    <alternativeName>
        <fullName evidence="13">MutS protein homolog 3</fullName>
    </alternativeName>
</protein>
<comment type="subcellular location">
    <subcellularLocation>
        <location evidence="1">Nucleus</location>
    </subcellularLocation>
</comment>
<dbReference type="Gene3D" id="1.10.1420.10">
    <property type="match status" value="2"/>
</dbReference>
<evidence type="ECO:0000313" key="16">
    <source>
        <dbReference type="EMBL" id="GMM48328.1"/>
    </source>
</evidence>
<comment type="function">
    <text evidence="11">Component of the post-replicative DNA mismatch repair system (MMR). Heterodimerizes with MSH2 to form MutS beta, which binds to DNA mismatches thereby initiating DNA repair. MSH3 provides substrate-binding and substrate specificity to the complex. When bound, the MutS beta heterodimer bends the DNA helix and shields approximately 20 base pairs. Acts mainly to repair insertion-deletion loops (IDLs) from 2 to 13 nucleotides in size, but can also repair base-base and single insertion-deletion mismatches that occur during replication. After mismatch binding, forms a ternary complex with the MutL alpha heterodimer, which is thought to be responsible for directing the downstream MMR events, including strand discrimination, excision, and resynthesis. ATP binding and hydrolysis play a pivotal role in mismatch repair functions.</text>
</comment>
<evidence type="ECO:0000256" key="10">
    <source>
        <dbReference type="ARBA" id="ARBA00023242"/>
    </source>
</evidence>
<evidence type="ECO:0000256" key="9">
    <source>
        <dbReference type="ARBA" id="ARBA00023204"/>
    </source>
</evidence>
<dbReference type="Gene3D" id="3.30.420.110">
    <property type="entry name" value="MutS, connector domain"/>
    <property type="match status" value="1"/>
</dbReference>
<evidence type="ECO:0000259" key="15">
    <source>
        <dbReference type="PROSITE" id="PS00486"/>
    </source>
</evidence>
<evidence type="ECO:0000256" key="4">
    <source>
        <dbReference type="ARBA" id="ARBA00022151"/>
    </source>
</evidence>
<keyword evidence="6" id="KW-0227">DNA damage</keyword>
<dbReference type="InterPro" id="IPR027417">
    <property type="entry name" value="P-loop_NTPase"/>
</dbReference>
<dbReference type="InterPro" id="IPR036678">
    <property type="entry name" value="MutS_con_dom_sf"/>
</dbReference>
<dbReference type="Pfam" id="PF05192">
    <property type="entry name" value="MutS_III"/>
    <property type="match status" value="1"/>
</dbReference>
<dbReference type="Pfam" id="PF00488">
    <property type="entry name" value="MutS_V"/>
    <property type="match status" value="1"/>
</dbReference>
<dbReference type="GO" id="GO:0006298">
    <property type="term" value="P:mismatch repair"/>
    <property type="evidence" value="ECO:0007669"/>
    <property type="project" value="InterPro"/>
</dbReference>
<evidence type="ECO:0000256" key="5">
    <source>
        <dbReference type="ARBA" id="ARBA00022741"/>
    </source>
</evidence>
<comment type="subunit">
    <text evidence="12">Heterodimer consisting of MSH2-MSH3 (MutS beta). Forms a ternary complex with MutL alpha (MLH1-PMS1).</text>
</comment>
<evidence type="ECO:0000256" key="6">
    <source>
        <dbReference type="ARBA" id="ARBA00022763"/>
    </source>
</evidence>
<keyword evidence="10" id="KW-0539">Nucleus</keyword>